<protein>
    <submittedName>
        <fullName evidence="2">Chromosome segregation ATPase</fullName>
    </submittedName>
</protein>
<feature type="region of interest" description="Disordered" evidence="1">
    <location>
        <begin position="1"/>
        <end position="34"/>
    </location>
</feature>
<reference evidence="3" key="1">
    <citation type="submission" date="2012-02" db="EMBL/GenBank/DDBJ databases">
        <title>Genome sequencing of Giardia lamblia Genotypes A2 and B isolates (DH and GS) and comparative analysis with the genomes of Genotypes A1 and E (WB and Pig).</title>
        <authorList>
            <person name="Adam R."/>
            <person name="Dahlstrom E."/>
            <person name="Martens C."/>
            <person name="Bruno D."/>
            <person name="Barbian K."/>
            <person name="Porcella S.F."/>
            <person name="Nash T."/>
        </authorList>
    </citation>
    <scope>NUCLEOTIDE SEQUENCE</scope>
    <source>
        <strain evidence="3">GS</strain>
    </source>
</reference>
<reference evidence="2 3" key="2">
    <citation type="journal article" date="2013" name="Genome Biol. Evol.">
        <title>Genome sequencing of Giardia lamblia genotypes A2 and B isolates (DH and GS) and comparative analysis with the genomes of genotypes A1 and E (WB and Pig).</title>
        <authorList>
            <person name="Adam R.D."/>
            <person name="Dahlstrom E.W."/>
            <person name="Martens C.A."/>
            <person name="Bruno D.P."/>
            <person name="Barbian K.D."/>
            <person name="Ricklefs S.M."/>
            <person name="Hernandez M.M."/>
            <person name="Narla N.P."/>
            <person name="Patel R.B."/>
            <person name="Porcella S.F."/>
            <person name="Nash T.E."/>
        </authorList>
    </citation>
    <scope>NUCLEOTIDE SEQUENCE [LARGE SCALE GENOMIC DNA]</scope>
    <source>
        <strain evidence="2 3">GS</strain>
    </source>
</reference>
<feature type="compositionally biased region" description="Pro residues" evidence="1">
    <location>
        <begin position="25"/>
        <end position="34"/>
    </location>
</feature>
<evidence type="ECO:0000313" key="2">
    <source>
        <dbReference type="EMBL" id="ESU44757.1"/>
    </source>
</evidence>
<dbReference type="Proteomes" id="UP000018040">
    <property type="component" value="Unassembled WGS sequence"/>
</dbReference>
<evidence type="ECO:0000313" key="3">
    <source>
        <dbReference type="Proteomes" id="UP000018040"/>
    </source>
</evidence>
<sequence>MASGSTRAGSPAYMAPETLLEGKATPPPTSGPLV</sequence>
<dbReference type="AlphaFoldDB" id="V6U2C6"/>
<dbReference type="EMBL" id="AHHH01000017">
    <property type="protein sequence ID" value="ESU44757.1"/>
    <property type="molecule type" value="Genomic_DNA"/>
</dbReference>
<organism evidence="2 3">
    <name type="scientific">Giardia intestinalis</name>
    <name type="common">Giardia lamblia</name>
    <dbReference type="NCBI Taxonomy" id="5741"/>
    <lineage>
        <taxon>Eukaryota</taxon>
        <taxon>Metamonada</taxon>
        <taxon>Diplomonadida</taxon>
        <taxon>Hexamitidae</taxon>
        <taxon>Giardiinae</taxon>
        <taxon>Giardia</taxon>
    </lineage>
</organism>
<proteinExistence type="predicted"/>
<name>V6U2C6_GIAIN</name>
<gene>
    <name evidence="2" type="ORF">GSB_151491</name>
</gene>
<accession>V6U2C6</accession>
<evidence type="ECO:0000256" key="1">
    <source>
        <dbReference type="SAM" id="MobiDB-lite"/>
    </source>
</evidence>
<comment type="caution">
    <text evidence="2">The sequence shown here is derived from an EMBL/GenBank/DDBJ whole genome shotgun (WGS) entry which is preliminary data.</text>
</comment>